<evidence type="ECO:0000313" key="2">
    <source>
        <dbReference type="EMBL" id="ASU81056.1"/>
    </source>
</evidence>
<evidence type="ECO:0008006" key="6">
    <source>
        <dbReference type="Google" id="ProtNLM"/>
    </source>
</evidence>
<evidence type="ECO:0000313" key="5">
    <source>
        <dbReference type="Proteomes" id="UP000215043"/>
    </source>
</evidence>
<evidence type="ECO:0000313" key="4">
    <source>
        <dbReference type="Proteomes" id="UP000029737"/>
    </source>
</evidence>
<accession>A0A099D5L0</accession>
<organism evidence="2 5">
    <name type="scientific">Actinopolyspora erythraea</name>
    <dbReference type="NCBI Taxonomy" id="414996"/>
    <lineage>
        <taxon>Bacteria</taxon>
        <taxon>Bacillati</taxon>
        <taxon>Actinomycetota</taxon>
        <taxon>Actinomycetes</taxon>
        <taxon>Actinopolysporales</taxon>
        <taxon>Actinopolysporaceae</taxon>
        <taxon>Actinopolyspora</taxon>
    </lineage>
</organism>
<protein>
    <recommendedName>
        <fullName evidence="6">DUF3040 domain-containing protein</fullName>
    </recommendedName>
</protein>
<keyword evidence="1" id="KW-0812">Transmembrane</keyword>
<reference evidence="3 4" key="1">
    <citation type="journal article" date="2014" name="PLoS ONE">
        <title>Identification and Characterization of a New Erythromycin Biosynthetic Gene Cluster in Actinopolyspora erythraea YIM90600, a Novel Erythronolide-Producing Halophilic Actinomycete Isolated from Salt Field.</title>
        <authorList>
            <person name="Chen D."/>
            <person name="Feng J."/>
            <person name="Huang L."/>
            <person name="Zhang Q."/>
            <person name="Wu J."/>
            <person name="Zhu X."/>
            <person name="Duan Y."/>
            <person name="Xu Z."/>
        </authorList>
    </citation>
    <scope>NUCLEOTIDE SEQUENCE [LARGE SCALE GENOMIC DNA]</scope>
    <source>
        <strain evidence="3 4">YIM90600</strain>
    </source>
</reference>
<dbReference type="OrthoDB" id="3576268at2"/>
<evidence type="ECO:0000313" key="3">
    <source>
        <dbReference type="EMBL" id="KGI81319.1"/>
    </source>
</evidence>
<dbReference type="RefSeq" id="WP_043573936.1">
    <property type="nucleotide sequence ID" value="NZ_CP022752.1"/>
</dbReference>
<feature type="transmembrane region" description="Helical" evidence="1">
    <location>
        <begin position="42"/>
        <end position="62"/>
    </location>
</feature>
<feature type="transmembrane region" description="Helical" evidence="1">
    <location>
        <begin position="68"/>
        <end position="88"/>
    </location>
</feature>
<dbReference type="EMBL" id="CP022752">
    <property type="protein sequence ID" value="ASU81056.1"/>
    <property type="molecule type" value="Genomic_DNA"/>
</dbReference>
<name>A0A099D5L0_9ACTN</name>
<proteinExistence type="predicted"/>
<dbReference type="AlphaFoldDB" id="A0A099D5L0"/>
<dbReference type="HOGENOM" id="CLU_180533_0_0_11"/>
<keyword evidence="1" id="KW-1133">Transmembrane helix</keyword>
<keyword evidence="1" id="KW-0472">Membrane</keyword>
<sequence length="97" mass="10796">MDERRHEERTRAHYARGLPGYHDWFARLTGAPSGLSALTLRLWLAGFGTIFCLGSGVALLVYLPPLAWFGWLLVALGIVALLDLGWVAHRKRRGEPG</sequence>
<reference evidence="2 5" key="2">
    <citation type="submission" date="2017-08" db="EMBL/GenBank/DDBJ databases">
        <title>The complete genome sequence of moderately halophilic actinomycete Actinopolyspora erythraea YIM 90600, the producer of novel erythromycin, novel actinopolysporins A-C and tubercidin.</title>
        <authorList>
            <person name="Yin M."/>
            <person name="Tang S."/>
        </authorList>
    </citation>
    <scope>NUCLEOTIDE SEQUENCE [LARGE SCALE GENOMIC DNA]</scope>
    <source>
        <strain evidence="2 5">YIM 90600</strain>
    </source>
</reference>
<keyword evidence="4" id="KW-1185">Reference proteome</keyword>
<dbReference type="KEGG" id="aey:CDG81_11530"/>
<gene>
    <name evidence="2" type="ORF">CDG81_11530</name>
    <name evidence="3" type="ORF">IL38_11610</name>
</gene>
<dbReference type="EMBL" id="JPMV01000019">
    <property type="protein sequence ID" value="KGI81319.1"/>
    <property type="molecule type" value="Genomic_DNA"/>
</dbReference>
<dbReference type="eggNOG" id="ENOG50339PU">
    <property type="taxonomic scope" value="Bacteria"/>
</dbReference>
<evidence type="ECO:0000256" key="1">
    <source>
        <dbReference type="SAM" id="Phobius"/>
    </source>
</evidence>
<dbReference type="Proteomes" id="UP000215043">
    <property type="component" value="Chromosome"/>
</dbReference>
<dbReference type="Proteomes" id="UP000029737">
    <property type="component" value="Unassembled WGS sequence"/>
</dbReference>